<protein>
    <submittedName>
        <fullName evidence="6">CRP-like cAMP-binding protein</fullName>
    </submittedName>
</protein>
<dbReference type="SMART" id="SM00419">
    <property type="entry name" value="HTH_CRP"/>
    <property type="match status" value="1"/>
</dbReference>
<dbReference type="GO" id="GO:0003677">
    <property type="term" value="F:DNA binding"/>
    <property type="evidence" value="ECO:0007669"/>
    <property type="project" value="UniProtKB-KW"/>
</dbReference>
<dbReference type="Gene3D" id="2.60.120.10">
    <property type="entry name" value="Jelly Rolls"/>
    <property type="match status" value="1"/>
</dbReference>
<evidence type="ECO:0000313" key="7">
    <source>
        <dbReference type="Proteomes" id="UP000270626"/>
    </source>
</evidence>
<proteinExistence type="predicted"/>
<evidence type="ECO:0000259" key="5">
    <source>
        <dbReference type="PROSITE" id="PS51063"/>
    </source>
</evidence>
<keyword evidence="2" id="KW-0238">DNA-binding</keyword>
<keyword evidence="3" id="KW-0804">Transcription</keyword>
<dbReference type="EMBL" id="RBXP01000017">
    <property type="protein sequence ID" value="RKT50682.1"/>
    <property type="molecule type" value="Genomic_DNA"/>
</dbReference>
<dbReference type="SUPFAM" id="SSF46785">
    <property type="entry name" value="Winged helix' DNA-binding domain"/>
    <property type="match status" value="1"/>
</dbReference>
<gene>
    <name evidence="6" type="ORF">DFR40_2604</name>
</gene>
<dbReference type="InterPro" id="IPR036390">
    <property type="entry name" value="WH_DNA-bd_sf"/>
</dbReference>
<dbReference type="PROSITE" id="PS51063">
    <property type="entry name" value="HTH_CRP_2"/>
    <property type="match status" value="1"/>
</dbReference>
<sequence length="242" mass="26923">MRTTTHASPAAMPLSATEVLTRTPLFSDLPADDLQRLAQGCRVEHYDRGNILFHKGDPCHGFHLVLDGQIKLAFVSAAGNQKVVEIIRPGQSFGEAVMFMQKPYVLMAQALTDCQLLFIAKDVIFQEIRKDPDFCLRLIAGLSMRLHHLIKDLEIYSLCSGRERIVGYLLGEMADDEGNPPDGRVEVCLPTHKGTIASRLNLTQEHFSRVLHELADDGLIQVEGRRIVIPDVGELRSSLCLP</sequence>
<dbReference type="PANTHER" id="PTHR24567">
    <property type="entry name" value="CRP FAMILY TRANSCRIPTIONAL REGULATORY PROTEIN"/>
    <property type="match status" value="1"/>
</dbReference>
<dbReference type="InterPro" id="IPR014710">
    <property type="entry name" value="RmlC-like_jellyroll"/>
</dbReference>
<dbReference type="PROSITE" id="PS50042">
    <property type="entry name" value="CNMP_BINDING_3"/>
    <property type="match status" value="1"/>
</dbReference>
<dbReference type="GO" id="GO:0003700">
    <property type="term" value="F:DNA-binding transcription factor activity"/>
    <property type="evidence" value="ECO:0007669"/>
    <property type="project" value="TreeGrafter"/>
</dbReference>
<dbReference type="RefSeq" id="WP_121458917.1">
    <property type="nucleotide sequence ID" value="NZ_JAANMQ010000010.1"/>
</dbReference>
<dbReference type="AlphaFoldDB" id="A0A495VN49"/>
<keyword evidence="1" id="KW-0805">Transcription regulation</keyword>
<dbReference type="CDD" id="cd00038">
    <property type="entry name" value="CAP_ED"/>
    <property type="match status" value="1"/>
</dbReference>
<name>A0A495VN49_9RHOO</name>
<keyword evidence="7" id="KW-1185">Reference proteome</keyword>
<evidence type="ECO:0000313" key="6">
    <source>
        <dbReference type="EMBL" id="RKT50682.1"/>
    </source>
</evidence>
<evidence type="ECO:0000256" key="3">
    <source>
        <dbReference type="ARBA" id="ARBA00023163"/>
    </source>
</evidence>
<dbReference type="InterPro" id="IPR000595">
    <property type="entry name" value="cNMP-bd_dom"/>
</dbReference>
<dbReference type="SMART" id="SM00100">
    <property type="entry name" value="cNMP"/>
    <property type="match status" value="1"/>
</dbReference>
<accession>A0A495VN49</accession>
<dbReference type="InterPro" id="IPR036388">
    <property type="entry name" value="WH-like_DNA-bd_sf"/>
</dbReference>
<reference evidence="6 7" key="1">
    <citation type="submission" date="2018-10" db="EMBL/GenBank/DDBJ databases">
        <title>Genomic Encyclopedia of Type Strains, Phase IV (KMG-IV): sequencing the most valuable type-strain genomes for metagenomic binning, comparative biology and taxonomic classification.</title>
        <authorList>
            <person name="Goeker M."/>
        </authorList>
    </citation>
    <scope>NUCLEOTIDE SEQUENCE [LARGE SCALE GENOMIC DNA]</scope>
    <source>
        <strain evidence="6 7">DSM 23841</strain>
    </source>
</reference>
<evidence type="ECO:0000256" key="1">
    <source>
        <dbReference type="ARBA" id="ARBA00023015"/>
    </source>
</evidence>
<dbReference type="Pfam" id="PF13545">
    <property type="entry name" value="HTH_Crp_2"/>
    <property type="match status" value="1"/>
</dbReference>
<feature type="domain" description="HTH crp-type" evidence="5">
    <location>
        <begin position="159"/>
        <end position="233"/>
    </location>
</feature>
<organism evidence="6 7">
    <name type="scientific">Azonexus fungiphilus</name>
    <dbReference type="NCBI Taxonomy" id="146940"/>
    <lineage>
        <taxon>Bacteria</taxon>
        <taxon>Pseudomonadati</taxon>
        <taxon>Pseudomonadota</taxon>
        <taxon>Betaproteobacteria</taxon>
        <taxon>Rhodocyclales</taxon>
        <taxon>Azonexaceae</taxon>
        <taxon>Azonexus</taxon>
    </lineage>
</organism>
<evidence type="ECO:0000256" key="2">
    <source>
        <dbReference type="ARBA" id="ARBA00023125"/>
    </source>
</evidence>
<feature type="domain" description="Cyclic nucleotide-binding" evidence="4">
    <location>
        <begin position="25"/>
        <end position="145"/>
    </location>
</feature>
<comment type="caution">
    <text evidence="6">The sequence shown here is derived from an EMBL/GenBank/DDBJ whole genome shotgun (WGS) entry which is preliminary data.</text>
</comment>
<dbReference type="GO" id="GO:0005829">
    <property type="term" value="C:cytosol"/>
    <property type="evidence" value="ECO:0007669"/>
    <property type="project" value="TreeGrafter"/>
</dbReference>
<evidence type="ECO:0000259" key="4">
    <source>
        <dbReference type="PROSITE" id="PS50042"/>
    </source>
</evidence>
<dbReference type="OrthoDB" id="9777588at2"/>
<dbReference type="Gene3D" id="1.10.10.10">
    <property type="entry name" value="Winged helix-like DNA-binding domain superfamily/Winged helix DNA-binding domain"/>
    <property type="match status" value="1"/>
</dbReference>
<dbReference type="InterPro" id="IPR018490">
    <property type="entry name" value="cNMP-bd_dom_sf"/>
</dbReference>
<dbReference type="Pfam" id="PF00027">
    <property type="entry name" value="cNMP_binding"/>
    <property type="match status" value="1"/>
</dbReference>
<dbReference type="PANTHER" id="PTHR24567:SF26">
    <property type="entry name" value="REGULATORY PROTEIN YEIL"/>
    <property type="match status" value="1"/>
</dbReference>
<dbReference type="SUPFAM" id="SSF51206">
    <property type="entry name" value="cAMP-binding domain-like"/>
    <property type="match status" value="1"/>
</dbReference>
<dbReference type="InterPro" id="IPR012318">
    <property type="entry name" value="HTH_CRP"/>
</dbReference>
<dbReference type="InterPro" id="IPR050397">
    <property type="entry name" value="Env_Response_Regulators"/>
</dbReference>
<dbReference type="Proteomes" id="UP000270626">
    <property type="component" value="Unassembled WGS sequence"/>
</dbReference>